<dbReference type="PROSITE" id="PS50030">
    <property type="entry name" value="UBA"/>
    <property type="match status" value="1"/>
</dbReference>
<feature type="region of interest" description="Disordered" evidence="4">
    <location>
        <begin position="436"/>
        <end position="655"/>
    </location>
</feature>
<feature type="compositionally biased region" description="Basic and acidic residues" evidence="4">
    <location>
        <begin position="447"/>
        <end position="462"/>
    </location>
</feature>
<feature type="region of interest" description="Disordered" evidence="4">
    <location>
        <begin position="781"/>
        <end position="812"/>
    </location>
</feature>
<comment type="caution">
    <text evidence="6">The sequence shown here is derived from an EMBL/GenBank/DDBJ whole genome shotgun (WGS) entry which is preliminary data.</text>
</comment>
<feature type="compositionally biased region" description="Basic and acidic residues" evidence="4">
    <location>
        <begin position="380"/>
        <end position="395"/>
    </location>
</feature>
<feature type="region of interest" description="Disordered" evidence="4">
    <location>
        <begin position="273"/>
        <end position="300"/>
    </location>
</feature>
<comment type="subcellular location">
    <subcellularLocation>
        <location evidence="1">Nucleus</location>
    </subcellularLocation>
</comment>
<feature type="compositionally biased region" description="Polar residues" evidence="4">
    <location>
        <begin position="10"/>
        <end position="27"/>
    </location>
</feature>
<protein>
    <recommendedName>
        <fullName evidence="5">UBA domain-containing protein</fullName>
    </recommendedName>
</protein>
<dbReference type="SUPFAM" id="SSF46934">
    <property type="entry name" value="UBA-like"/>
    <property type="match status" value="1"/>
</dbReference>
<dbReference type="SUPFAM" id="SSF46565">
    <property type="entry name" value="Chaperone J-domain"/>
    <property type="match status" value="1"/>
</dbReference>
<dbReference type="SUPFAM" id="SSF48452">
    <property type="entry name" value="TPR-like"/>
    <property type="match status" value="1"/>
</dbReference>
<feature type="compositionally biased region" description="Low complexity" evidence="4">
    <location>
        <begin position="52"/>
        <end position="67"/>
    </location>
</feature>
<feature type="region of interest" description="Disordered" evidence="4">
    <location>
        <begin position="1"/>
        <end position="150"/>
    </location>
</feature>
<evidence type="ECO:0000256" key="2">
    <source>
        <dbReference type="ARBA" id="ARBA00022723"/>
    </source>
</evidence>
<feature type="compositionally biased region" description="Polar residues" evidence="4">
    <location>
        <begin position="37"/>
        <end position="51"/>
    </location>
</feature>
<feature type="compositionally biased region" description="Basic and acidic residues" evidence="4">
    <location>
        <begin position="92"/>
        <end position="107"/>
    </location>
</feature>
<evidence type="ECO:0000256" key="3">
    <source>
        <dbReference type="ARBA" id="ARBA00023242"/>
    </source>
</evidence>
<dbReference type="PANTHER" id="PTHR31001:SF50">
    <property type="entry name" value="ZN(II)2CYS6 TRANSCRIPTION FACTOR (EUROFUNG)"/>
    <property type="match status" value="1"/>
</dbReference>
<dbReference type="GO" id="GO:0006351">
    <property type="term" value="P:DNA-templated transcription"/>
    <property type="evidence" value="ECO:0007669"/>
    <property type="project" value="InterPro"/>
</dbReference>
<evidence type="ECO:0000259" key="5">
    <source>
        <dbReference type="PROSITE" id="PS50030"/>
    </source>
</evidence>
<feature type="non-terminal residue" evidence="6">
    <location>
        <position position="1644"/>
    </location>
</feature>
<keyword evidence="7" id="KW-1185">Reference proteome</keyword>
<dbReference type="InterPro" id="IPR011990">
    <property type="entry name" value="TPR-like_helical_dom_sf"/>
</dbReference>
<dbReference type="Proteomes" id="UP000258309">
    <property type="component" value="Unassembled WGS sequence"/>
</dbReference>
<feature type="region of interest" description="Disordered" evidence="4">
    <location>
        <begin position="178"/>
        <end position="238"/>
    </location>
</feature>
<feature type="compositionally biased region" description="Polar residues" evidence="4">
    <location>
        <begin position="115"/>
        <end position="150"/>
    </location>
</feature>
<dbReference type="InterPro" id="IPR009060">
    <property type="entry name" value="UBA-like_sf"/>
</dbReference>
<evidence type="ECO:0000256" key="1">
    <source>
        <dbReference type="ARBA" id="ARBA00004123"/>
    </source>
</evidence>
<evidence type="ECO:0000313" key="7">
    <source>
        <dbReference type="Proteomes" id="UP000258309"/>
    </source>
</evidence>
<accession>A0A3E2HC78</accession>
<feature type="non-terminal residue" evidence="6">
    <location>
        <position position="1"/>
    </location>
</feature>
<dbReference type="SMART" id="SM00906">
    <property type="entry name" value="Fungal_trans"/>
    <property type="match status" value="1"/>
</dbReference>
<feature type="compositionally biased region" description="Polar residues" evidence="4">
    <location>
        <begin position="636"/>
        <end position="647"/>
    </location>
</feature>
<dbReference type="PANTHER" id="PTHR31001">
    <property type="entry name" value="UNCHARACTERIZED TRANSCRIPTIONAL REGULATORY PROTEIN"/>
    <property type="match status" value="1"/>
</dbReference>
<dbReference type="Gene3D" id="1.10.8.10">
    <property type="entry name" value="DNA helicase RuvA subunit, C-terminal domain"/>
    <property type="match status" value="1"/>
</dbReference>
<dbReference type="InterPro" id="IPR015940">
    <property type="entry name" value="UBA"/>
</dbReference>
<dbReference type="GO" id="GO:0005634">
    <property type="term" value="C:nucleus"/>
    <property type="evidence" value="ECO:0007669"/>
    <property type="project" value="UniProtKB-SubCell"/>
</dbReference>
<reference evidence="6 7" key="1">
    <citation type="submission" date="2018-05" db="EMBL/GenBank/DDBJ databases">
        <title>Draft genome sequence of Scytalidium lignicola DSM 105466, a ubiquitous saprotrophic fungus.</title>
        <authorList>
            <person name="Buettner E."/>
            <person name="Gebauer A.M."/>
            <person name="Hofrichter M."/>
            <person name="Liers C."/>
            <person name="Kellner H."/>
        </authorList>
    </citation>
    <scope>NUCLEOTIDE SEQUENCE [LARGE SCALE GENOMIC DNA]</scope>
    <source>
        <strain evidence="6 7">DSM 105466</strain>
    </source>
</reference>
<evidence type="ECO:0000313" key="6">
    <source>
        <dbReference type="EMBL" id="RFU30743.1"/>
    </source>
</evidence>
<keyword evidence="2" id="KW-0479">Metal-binding</keyword>
<gene>
    <name evidence="6" type="ORF">B7463_g5617</name>
</gene>
<dbReference type="EMBL" id="NCSJ02000093">
    <property type="protein sequence ID" value="RFU30743.1"/>
    <property type="molecule type" value="Genomic_DNA"/>
</dbReference>
<dbReference type="CDD" id="cd12148">
    <property type="entry name" value="fungal_TF_MHR"/>
    <property type="match status" value="1"/>
</dbReference>
<organism evidence="6 7">
    <name type="scientific">Scytalidium lignicola</name>
    <name type="common">Hyphomycete</name>
    <dbReference type="NCBI Taxonomy" id="5539"/>
    <lineage>
        <taxon>Eukaryota</taxon>
        <taxon>Fungi</taxon>
        <taxon>Dikarya</taxon>
        <taxon>Ascomycota</taxon>
        <taxon>Pezizomycotina</taxon>
        <taxon>Leotiomycetes</taxon>
        <taxon>Leotiomycetes incertae sedis</taxon>
        <taxon>Scytalidium</taxon>
    </lineage>
</organism>
<dbReference type="OrthoDB" id="1717591at2759"/>
<feature type="compositionally biased region" description="Pro residues" evidence="4">
    <location>
        <begin position="788"/>
        <end position="800"/>
    </location>
</feature>
<dbReference type="InterPro" id="IPR036869">
    <property type="entry name" value="J_dom_sf"/>
</dbReference>
<dbReference type="Pfam" id="PF04082">
    <property type="entry name" value="Fungal_trans"/>
    <property type="match status" value="1"/>
</dbReference>
<dbReference type="FunFam" id="1.25.40.10:FF:000354">
    <property type="entry name" value="UBA domain-containing protein 7"/>
    <property type="match status" value="1"/>
</dbReference>
<dbReference type="Gene3D" id="1.25.40.10">
    <property type="entry name" value="Tetratricopeptide repeat domain"/>
    <property type="match status" value="1"/>
</dbReference>
<evidence type="ECO:0000256" key="4">
    <source>
        <dbReference type="SAM" id="MobiDB-lite"/>
    </source>
</evidence>
<feature type="domain" description="UBA" evidence="5">
    <location>
        <begin position="292"/>
        <end position="338"/>
    </location>
</feature>
<sequence>MDDLAGLDWSASSKPTTSGGISASGSNYYPALRATPSPANSARGTTPLSAESSGAPKASSFAPPKSSTPDSFSNLVSFGSSKNKTTLTLQEQQERLQAEKRKKEENLRNQYDILFQNSGVQNGISYSQPGSVGTPSRSFNNSPSSHTVTPAFTNIAPALNNTSVANANKDDDEDLFAAFNADTKVDNSSHFPPPSLPASGRNTPGFETRKGPDLSKPQAWDLPPRSLANGDLDDDDPFGLKEMNMKGSAGPVSNLQDEDDFLGDLAKPVEEVRRAKDASSTQIAHEVAVEAPESEDPWDKAVSELVDMGFTAEQSRRALIENGGGLDIQSAVSWLLNDAHKQAKQKSQNRGNGSPMPDDDYGESAQPGSRRAGTPAWMRDGSREKSQPRREDSHSPARFQNDLSKTAAAVSSNLFKTANSLWKTSQKKVQQAVAEFQADQDLSQPKWMREAADRETRRETRPSVDGVRGRQGRMESSHSTSGVTNEAIMLEASSGPPSRKSRTKETGVSSPMADHRRNQSPILQDSVQDRPAAAPRWQQTRPAATASDPRSRLTKQVIEEQTAQAYISPARRKKAPAPSLQESEPDLLGTSSRPKESAPRPPPPQNSRPTPAPAPGPSHIPSRPKPSPRPIPSVSTAALNNSTQHRISGTERYKRGDYASAHESYTSSLSELPLNHPITIILFCNRALTSLKNGMPKAAVEDADKALAIIGPGRGEGETIDFGSGATGDKKDMKEFWGKALTRKAEALEQMERWKDAGQVWRECVEAGVGGATAMQGRQRCEKALAPKPVPSSRPAPAKPKPAVQPKSGLSDLAMPKNTEAVERLRAANAAAEKADDEKFALADVVDARISKWKDGRADNLRALLGSLDLVLWESSGWKKVGMHELVVNSKVKIAYMKAIGKTHPDKLPQDASTEVRLIAAAVFASLNESWDKCSKAGIPCVFPPRRGGASQSQNEDELRTRLKSLEKIVQELLRRDESQKNEKAERSDYHGADEESAMVTALSPPESEKSSNVNENFPVLKGGRLVAVDGRSSYLTSSFWVDLNEEVESLRDLMEGLQDDAESSEPLATDPSGTESHTPFAINQGFFFNFSSLAADLQSLMPSPRLVPIYWEAYTTNVNPMLKFLHIPSIKDSFMSAQFSLDGLSRPSQALIFAICFSAVASMSPDGVKSKFGEEKDILFQRLRFAVEQALARANFMGTNELVTLQALVLFLNCICRQDDDSRVLYTMTGVAVRLAQLQGLHRDGTLFGLPPFETEMRRRLWWNICTLDQRAAEEQGSIPLLCEGSFDTKMPLNINDSEISPDSTSFPEPEIGATDMSFALLRIEHWKAYRQFHKSSAIPEQLSQEEAAKSIEEKERLLETIKEHFETTYLRYFDTSVPFFWLVTTFSRLSFEKMALLIYHPFHTTTENPLLPQDVRDRLFVSCTNIIGYTRVVEISPFISQWAWFFRIYVQRNAVAYVLTELCIRPSSKEVDRAWEAIDFVFNWWSPAVKRTTDGVVWRPLKKLLGRALKVREANLSLRSQHLSGTAGTTPSSQTAKIRLQEGFQDRHGKLGSDSQNLLGLEDTGTGDQNSLYGQETIPSKLVLLPQSPFGDLSTLGIDNSFDYTIPPEDIGKYINFYSAEGGFDFDGMDEEEQTMLRDPYF</sequence>
<proteinExistence type="predicted"/>
<feature type="region of interest" description="Disordered" evidence="4">
    <location>
        <begin position="339"/>
        <end position="404"/>
    </location>
</feature>
<dbReference type="Pfam" id="PF22562">
    <property type="entry name" value="UBA_7"/>
    <property type="match status" value="1"/>
</dbReference>
<dbReference type="STRING" id="5539.A0A3E2HC78"/>
<feature type="compositionally biased region" description="Polar residues" evidence="4">
    <location>
        <begin position="68"/>
        <end position="83"/>
    </location>
</feature>
<dbReference type="GO" id="GO:0003677">
    <property type="term" value="F:DNA binding"/>
    <property type="evidence" value="ECO:0007669"/>
    <property type="project" value="InterPro"/>
</dbReference>
<dbReference type="Gene3D" id="1.10.287.110">
    <property type="entry name" value="DnaJ domain"/>
    <property type="match status" value="1"/>
</dbReference>
<dbReference type="InterPro" id="IPR007219">
    <property type="entry name" value="XnlR_reg_dom"/>
</dbReference>
<feature type="compositionally biased region" description="Basic and acidic residues" evidence="4">
    <location>
        <begin position="974"/>
        <end position="994"/>
    </location>
</feature>
<dbReference type="GO" id="GO:0008270">
    <property type="term" value="F:zinc ion binding"/>
    <property type="evidence" value="ECO:0007669"/>
    <property type="project" value="InterPro"/>
</dbReference>
<name>A0A3E2HC78_SCYLI</name>
<dbReference type="SMART" id="SM00165">
    <property type="entry name" value="UBA"/>
    <property type="match status" value="1"/>
</dbReference>
<feature type="region of interest" description="Disordered" evidence="4">
    <location>
        <begin position="974"/>
        <end position="1016"/>
    </location>
</feature>
<dbReference type="InterPro" id="IPR050613">
    <property type="entry name" value="Sec_Metabolite_Reg"/>
</dbReference>
<feature type="compositionally biased region" description="Pro residues" evidence="4">
    <location>
        <begin position="599"/>
        <end position="631"/>
    </location>
</feature>
<dbReference type="FunFam" id="1.10.287.110:FF:000002">
    <property type="entry name" value="putative tyrosine-protein phosphatase auxilin isoform X2"/>
    <property type="match status" value="1"/>
</dbReference>
<keyword evidence="3" id="KW-0539">Nucleus</keyword>